<protein>
    <recommendedName>
        <fullName evidence="4">Ubiquitin-like protease family profile domain-containing protein</fullName>
    </recommendedName>
</protein>
<reference evidence="2 3" key="1">
    <citation type="journal article" date="2023" name="Plants (Basel)">
        <title>Bridging the Gap: Combining Genomics and Transcriptomics Approaches to Understand Stylosanthes scabra, an Orphan Legume from the Brazilian Caatinga.</title>
        <authorList>
            <person name="Ferreira-Neto J.R.C."/>
            <person name="da Silva M.D."/>
            <person name="Binneck E."/>
            <person name="de Melo N.F."/>
            <person name="da Silva R.H."/>
            <person name="de Melo A.L.T.M."/>
            <person name="Pandolfi V."/>
            <person name="Bustamante F.O."/>
            <person name="Brasileiro-Vidal A.C."/>
            <person name="Benko-Iseppon A.M."/>
        </authorList>
    </citation>
    <scope>NUCLEOTIDE SEQUENCE [LARGE SCALE GENOMIC DNA]</scope>
    <source>
        <tissue evidence="2">Leaves</tissue>
    </source>
</reference>
<evidence type="ECO:0000313" key="2">
    <source>
        <dbReference type="EMBL" id="MED6205183.1"/>
    </source>
</evidence>
<organism evidence="2 3">
    <name type="scientific">Stylosanthes scabra</name>
    <dbReference type="NCBI Taxonomy" id="79078"/>
    <lineage>
        <taxon>Eukaryota</taxon>
        <taxon>Viridiplantae</taxon>
        <taxon>Streptophyta</taxon>
        <taxon>Embryophyta</taxon>
        <taxon>Tracheophyta</taxon>
        <taxon>Spermatophyta</taxon>
        <taxon>Magnoliopsida</taxon>
        <taxon>eudicotyledons</taxon>
        <taxon>Gunneridae</taxon>
        <taxon>Pentapetalae</taxon>
        <taxon>rosids</taxon>
        <taxon>fabids</taxon>
        <taxon>Fabales</taxon>
        <taxon>Fabaceae</taxon>
        <taxon>Papilionoideae</taxon>
        <taxon>50 kb inversion clade</taxon>
        <taxon>dalbergioids sensu lato</taxon>
        <taxon>Dalbergieae</taxon>
        <taxon>Pterocarpus clade</taxon>
        <taxon>Stylosanthes</taxon>
    </lineage>
</organism>
<evidence type="ECO:0000256" key="1">
    <source>
        <dbReference type="SAM" id="MobiDB-lite"/>
    </source>
</evidence>
<sequence>MSMKQDGSSTQVINEPQNENQGQCRTPEAASASIEEKCFIWATTNNDNKYETIFQLRGPKTQEAMRYNFMTMEPSSCIDMVMVSLVCHVLNREEVERYQRDVYCVPPEILSLMFETYGTNYLDKKTKKPHHVSTLKDQEYIELLDREKLKTSSALYAPVVYSNHWWLYVLDVVQREFFIIDSIYGINQNQTRQKLHRFGVSI</sequence>
<dbReference type="Gene3D" id="3.40.395.10">
    <property type="entry name" value="Adenoviral Proteinase, Chain A"/>
    <property type="match status" value="1"/>
</dbReference>
<feature type="region of interest" description="Disordered" evidence="1">
    <location>
        <begin position="1"/>
        <end position="27"/>
    </location>
</feature>
<gene>
    <name evidence="2" type="ORF">PIB30_015521</name>
</gene>
<evidence type="ECO:0000313" key="3">
    <source>
        <dbReference type="Proteomes" id="UP001341840"/>
    </source>
</evidence>
<feature type="compositionally biased region" description="Polar residues" evidence="1">
    <location>
        <begin position="1"/>
        <end position="24"/>
    </location>
</feature>
<keyword evidence="3" id="KW-1185">Reference proteome</keyword>
<dbReference type="EMBL" id="JASCZI010241698">
    <property type="protein sequence ID" value="MED6205183.1"/>
    <property type="molecule type" value="Genomic_DNA"/>
</dbReference>
<comment type="caution">
    <text evidence="2">The sequence shown here is derived from an EMBL/GenBank/DDBJ whole genome shotgun (WGS) entry which is preliminary data.</text>
</comment>
<name>A0ABU6Y7M0_9FABA</name>
<evidence type="ECO:0008006" key="4">
    <source>
        <dbReference type="Google" id="ProtNLM"/>
    </source>
</evidence>
<dbReference type="SUPFAM" id="SSF54001">
    <property type="entry name" value="Cysteine proteinases"/>
    <property type="match status" value="1"/>
</dbReference>
<dbReference type="InterPro" id="IPR038765">
    <property type="entry name" value="Papain-like_cys_pep_sf"/>
</dbReference>
<dbReference type="Proteomes" id="UP001341840">
    <property type="component" value="Unassembled WGS sequence"/>
</dbReference>
<accession>A0ABU6Y7M0</accession>
<proteinExistence type="predicted"/>